<feature type="compositionally biased region" description="Polar residues" evidence="3">
    <location>
        <begin position="495"/>
        <end position="513"/>
    </location>
</feature>
<evidence type="ECO:0000313" key="6">
    <source>
        <dbReference type="Proteomes" id="UP000232323"/>
    </source>
</evidence>
<evidence type="ECO:0000256" key="2">
    <source>
        <dbReference type="ARBA" id="ARBA00022840"/>
    </source>
</evidence>
<evidence type="ECO:0000259" key="4">
    <source>
        <dbReference type="PROSITE" id="PS50011"/>
    </source>
</evidence>
<feature type="region of interest" description="Disordered" evidence="3">
    <location>
        <begin position="398"/>
        <end position="423"/>
    </location>
</feature>
<dbReference type="PANTHER" id="PTHR44329:SF298">
    <property type="entry name" value="MIXED LINEAGE KINASE DOMAIN-LIKE PROTEIN"/>
    <property type="match status" value="1"/>
</dbReference>
<dbReference type="CDD" id="cd13999">
    <property type="entry name" value="STKc_MAP3K-like"/>
    <property type="match status" value="1"/>
</dbReference>
<reference evidence="5 6" key="1">
    <citation type="submission" date="2017-08" db="EMBL/GenBank/DDBJ databases">
        <title>Acidophilic green algal genome provides insights into adaptation to an acidic environment.</title>
        <authorList>
            <person name="Hirooka S."/>
            <person name="Hirose Y."/>
            <person name="Kanesaki Y."/>
            <person name="Higuchi S."/>
            <person name="Fujiwara T."/>
            <person name="Onuma R."/>
            <person name="Era A."/>
            <person name="Ohbayashi R."/>
            <person name="Uzuka A."/>
            <person name="Nozaki H."/>
            <person name="Yoshikawa H."/>
            <person name="Miyagishima S.Y."/>
        </authorList>
    </citation>
    <scope>NUCLEOTIDE SEQUENCE [LARGE SCALE GENOMIC DNA]</scope>
    <source>
        <strain evidence="5 6">NIES-2499</strain>
    </source>
</reference>
<evidence type="ECO:0000256" key="3">
    <source>
        <dbReference type="SAM" id="MobiDB-lite"/>
    </source>
</evidence>
<gene>
    <name evidence="5" type="ORF">CEUSTIGMA_g3737.t1</name>
</gene>
<dbReference type="InterPro" id="IPR001245">
    <property type="entry name" value="Ser-Thr/Tyr_kinase_cat_dom"/>
</dbReference>
<name>A0A250X081_9CHLO</name>
<dbReference type="InterPro" id="IPR011009">
    <property type="entry name" value="Kinase-like_dom_sf"/>
</dbReference>
<dbReference type="GO" id="GO:0004674">
    <property type="term" value="F:protein serine/threonine kinase activity"/>
    <property type="evidence" value="ECO:0007669"/>
    <property type="project" value="TreeGrafter"/>
</dbReference>
<feature type="compositionally biased region" description="Low complexity" evidence="3">
    <location>
        <begin position="514"/>
        <end position="529"/>
    </location>
</feature>
<accession>A0A250X081</accession>
<proteinExistence type="predicted"/>
<keyword evidence="2" id="KW-0067">ATP-binding</keyword>
<keyword evidence="1" id="KW-0547">Nucleotide-binding</keyword>
<feature type="region of interest" description="Disordered" evidence="3">
    <location>
        <begin position="494"/>
        <end position="602"/>
    </location>
</feature>
<feature type="compositionally biased region" description="Polar residues" evidence="3">
    <location>
        <begin position="254"/>
        <end position="278"/>
    </location>
</feature>
<dbReference type="PROSITE" id="PS00108">
    <property type="entry name" value="PROTEIN_KINASE_ST"/>
    <property type="match status" value="1"/>
</dbReference>
<dbReference type="SMART" id="SM00220">
    <property type="entry name" value="S_TKc"/>
    <property type="match status" value="1"/>
</dbReference>
<dbReference type="STRING" id="1157962.A0A250X081"/>
<feature type="region of interest" description="Disordered" evidence="3">
    <location>
        <begin position="658"/>
        <end position="686"/>
    </location>
</feature>
<feature type="domain" description="Protein kinase" evidence="4">
    <location>
        <begin position="1061"/>
        <end position="1410"/>
    </location>
</feature>
<dbReference type="OrthoDB" id="536504at2759"/>
<dbReference type="GO" id="GO:0005524">
    <property type="term" value="F:ATP binding"/>
    <property type="evidence" value="ECO:0007669"/>
    <property type="project" value="UniProtKB-KW"/>
</dbReference>
<dbReference type="Pfam" id="PF07714">
    <property type="entry name" value="PK_Tyr_Ser-Thr"/>
    <property type="match status" value="1"/>
</dbReference>
<protein>
    <recommendedName>
        <fullName evidence="4">Protein kinase domain-containing protein</fullName>
    </recommendedName>
</protein>
<feature type="region of interest" description="Disordered" evidence="3">
    <location>
        <begin position="1127"/>
        <end position="1156"/>
    </location>
</feature>
<dbReference type="EMBL" id="BEGY01000016">
    <property type="protein sequence ID" value="GAX76292.1"/>
    <property type="molecule type" value="Genomic_DNA"/>
</dbReference>
<feature type="region of interest" description="Disordered" evidence="3">
    <location>
        <begin position="1"/>
        <end position="20"/>
    </location>
</feature>
<dbReference type="PROSITE" id="PS50011">
    <property type="entry name" value="PROTEIN_KINASE_DOM"/>
    <property type="match status" value="1"/>
</dbReference>
<evidence type="ECO:0000313" key="5">
    <source>
        <dbReference type="EMBL" id="GAX76292.1"/>
    </source>
</evidence>
<dbReference type="SUPFAM" id="SSF56112">
    <property type="entry name" value="Protein kinase-like (PK-like)"/>
    <property type="match status" value="1"/>
</dbReference>
<feature type="compositionally biased region" description="Low complexity" evidence="3">
    <location>
        <begin position="583"/>
        <end position="602"/>
    </location>
</feature>
<keyword evidence="6" id="KW-1185">Reference proteome</keyword>
<dbReference type="InterPro" id="IPR008271">
    <property type="entry name" value="Ser/Thr_kinase_AS"/>
</dbReference>
<dbReference type="PANTHER" id="PTHR44329">
    <property type="entry name" value="SERINE/THREONINE-PROTEIN KINASE TNNI3K-RELATED"/>
    <property type="match status" value="1"/>
</dbReference>
<dbReference type="InterPro" id="IPR051681">
    <property type="entry name" value="Ser/Thr_Kinases-Pseudokinases"/>
</dbReference>
<organism evidence="5 6">
    <name type="scientific">Chlamydomonas eustigma</name>
    <dbReference type="NCBI Taxonomy" id="1157962"/>
    <lineage>
        <taxon>Eukaryota</taxon>
        <taxon>Viridiplantae</taxon>
        <taxon>Chlorophyta</taxon>
        <taxon>core chlorophytes</taxon>
        <taxon>Chlorophyceae</taxon>
        <taxon>CS clade</taxon>
        <taxon>Chlamydomonadales</taxon>
        <taxon>Chlamydomonadaceae</taxon>
        <taxon>Chlamydomonas</taxon>
    </lineage>
</organism>
<feature type="compositionally biased region" description="Polar residues" evidence="3">
    <location>
        <begin position="569"/>
        <end position="582"/>
    </location>
</feature>
<sequence length="1422" mass="151212">MFMNHYAHHSGDPLTRLSSSSDHSVRRHAISTSNSSLQAPLIAVVIISANSTGTLPQYSSPAGGETATSQQQLGVPTVHDMSSSAPPLTLNSYSSDYYAPQPFQPMCLASVPNAGISNDSAPTLPTDAILGTASQAALKSCPTVIEYSVPLSYHFQNSPQGLSQGLDSNMALCATMNIVNNQQVATRGWQLVWHFLDDSLGVGSVQGAVLVPGSGTGSPFRLLNTYANPNLVGNGGQQVIEFQVVNQLNQTSSQINSYDDNSQPASDVTNSATNQSRPPTLLTLPKNISSMQNNDPGTSVPPVLASSHGAWANKGSSSLDIASVFFNGYACNKIPSSSFLLRDCNTVSWHQSVHSNEDNTSSVLLPLNAQSGTRGQQQQECVSVFCCEDAYTQGQPSSDYASLGGSYSEPQLQQAGSWSPASPAAATAATGATRPGILYGLPPGIMHALVLLATQVLASAVHNNSNLLQIPFNGSSSFSTSDDYSLLSEGVTSELRPSSLLTPPPKQQVTWDGSSPRSSSSDMPQSSPSVVGAGPSALDLGTYLNTDPNRPPQSPAGIDGGDTVASAGPATSHSSTEGNNQMQAGQDSAPSSSSQQQQQGLSRMLPAVITPPLALLMTLLGMGVFFRGRIRGFLIRKGLSVSALHVDFNSEKILRTTSSDLHSSSKAAPKPALQEDEVSKQSSSKGCLIDKNNCRTQASTQQDKQQQLDDEVRVAVVPIDSTGEACTVYRDQHASTSEDGEFLGRTDQAPHLLVRCKEQAISMESDILNQAINPEIRDAEGGGRRRLVTPSFHVPCFSSSLCSIRLLPSCLWRSTTAPEISSPAMLLPLTSRDVKSNAEPYLRSERSFPLVDIKQAPQLPLQHQAGLAVGCTSSPSYVKDVSAITGYLQHFTAAAAAGNDTNNKQKLLASASSLPLIPLTGSRQSASPLSAPAAFFAIQQQARMNQLGAASPALNGSSVRSKSYHGPEFSFVSTICMERGEDKSCRADGPNGALICKTIQLSSTDQTAQSVYPFASGTLVSTMPLHPPSSPGASSSFIQVKHFKQGEEEVLAAGFVPAEHIVLEGKLGSGAFGTVYKAQLLGMSAERACLSLCGNKIGRHISMTGHPAGNLILDQPEARQSCNIQQDVGLGEPSPQGLGEPSPQGLGELSPQGLGVPSPQGVCRKLSVAVKVVPFMTDANSYDTKSLLALRQEVQVLSRLRHPHIVQFLGAYLSPPNVCIVEELAEGGSLYQRLHGRDHRGKKQHPPLSYKQVLQLGCDIASAMDHLHPGIVHRDLKPQNILLDKNGRAKVCDFGLAKMKDGTWLSTKNVHVGTTAFMAPEQFEGHQVNEKVDVYAFGILMFECMSGHQAWSDLEHPMQIIFNVGVHGRRPPLPSTCPKTMADLIQQCWTEDPSQRPSFGVLLLTLQGMLQQSEEAVTPEIM</sequence>
<comment type="caution">
    <text evidence="5">The sequence shown here is derived from an EMBL/GenBank/DDBJ whole genome shotgun (WGS) entry which is preliminary data.</text>
</comment>
<dbReference type="Gene3D" id="1.10.510.10">
    <property type="entry name" value="Transferase(Phosphotransferase) domain 1"/>
    <property type="match status" value="1"/>
</dbReference>
<evidence type="ECO:0000256" key="1">
    <source>
        <dbReference type="ARBA" id="ARBA00022741"/>
    </source>
</evidence>
<dbReference type="InterPro" id="IPR000719">
    <property type="entry name" value="Prot_kinase_dom"/>
</dbReference>
<feature type="region of interest" description="Disordered" evidence="3">
    <location>
        <begin position="254"/>
        <end position="280"/>
    </location>
</feature>
<dbReference type="Proteomes" id="UP000232323">
    <property type="component" value="Unassembled WGS sequence"/>
</dbReference>